<organism evidence="2 3">
    <name type="scientific">Collichthys lucidus</name>
    <name type="common">Big head croaker</name>
    <name type="synonym">Sciaena lucida</name>
    <dbReference type="NCBI Taxonomy" id="240159"/>
    <lineage>
        <taxon>Eukaryota</taxon>
        <taxon>Metazoa</taxon>
        <taxon>Chordata</taxon>
        <taxon>Craniata</taxon>
        <taxon>Vertebrata</taxon>
        <taxon>Euteleostomi</taxon>
        <taxon>Actinopterygii</taxon>
        <taxon>Neopterygii</taxon>
        <taxon>Teleostei</taxon>
        <taxon>Neoteleostei</taxon>
        <taxon>Acanthomorphata</taxon>
        <taxon>Eupercaria</taxon>
        <taxon>Sciaenidae</taxon>
        <taxon>Collichthys</taxon>
    </lineage>
</organism>
<protein>
    <submittedName>
        <fullName evidence="2">Uncharacterized protein</fullName>
    </submittedName>
</protein>
<reference evidence="2 3" key="1">
    <citation type="submission" date="2019-01" db="EMBL/GenBank/DDBJ databases">
        <title>Genome Assembly of Collichthys lucidus.</title>
        <authorList>
            <person name="Cai M."/>
            <person name="Xiao S."/>
        </authorList>
    </citation>
    <scope>NUCLEOTIDE SEQUENCE [LARGE SCALE GENOMIC DNA]</scope>
    <source>
        <strain evidence="2">JT15FE1705JMU</strain>
        <tissue evidence="2">Muscle</tissue>
    </source>
</reference>
<keyword evidence="3" id="KW-1185">Reference proteome</keyword>
<name>A0A4U5U8Q6_COLLU</name>
<dbReference type="EMBL" id="CM014080">
    <property type="protein sequence ID" value="TKS69405.1"/>
    <property type="molecule type" value="Genomic_DNA"/>
</dbReference>
<feature type="compositionally biased region" description="Low complexity" evidence="1">
    <location>
        <begin position="40"/>
        <end position="64"/>
    </location>
</feature>
<dbReference type="Proteomes" id="UP000298787">
    <property type="component" value="Chromosome 3"/>
</dbReference>
<evidence type="ECO:0000313" key="2">
    <source>
        <dbReference type="EMBL" id="TKS69405.1"/>
    </source>
</evidence>
<accession>A0A4U5U8Q6</accession>
<sequence length="115" mass="12173">MCHGASTQERFYALHKNLKRQKQTNSSRICLALQEGQNISAQPAAPAPAPAAAAAGPSSAVGPGEVEGDSKAETPKKMQAAISQMAKKVKVKVGLSPKSAKHLKKKRLVVMLKKM</sequence>
<gene>
    <name evidence="2" type="ORF">D9C73_003469</name>
</gene>
<evidence type="ECO:0000256" key="1">
    <source>
        <dbReference type="SAM" id="MobiDB-lite"/>
    </source>
</evidence>
<evidence type="ECO:0000313" key="3">
    <source>
        <dbReference type="Proteomes" id="UP000298787"/>
    </source>
</evidence>
<dbReference type="AlphaFoldDB" id="A0A4U5U8Q6"/>
<proteinExistence type="predicted"/>
<feature type="region of interest" description="Disordered" evidence="1">
    <location>
        <begin position="40"/>
        <end position="83"/>
    </location>
</feature>